<protein>
    <submittedName>
        <fullName evidence="1">DUF4912 domain-containing protein</fullName>
    </submittedName>
</protein>
<keyword evidence="3" id="KW-1185">Reference proteome</keyword>
<name>A0A942T2A3_9BACI</name>
<dbReference type="InterPro" id="IPR032585">
    <property type="entry name" value="DUF4912"/>
</dbReference>
<organism evidence="1">
    <name type="scientific">Neobacillus citreus</name>
    <dbReference type="NCBI Taxonomy" id="2833578"/>
    <lineage>
        <taxon>Bacteria</taxon>
        <taxon>Bacillati</taxon>
        <taxon>Bacillota</taxon>
        <taxon>Bacilli</taxon>
        <taxon>Bacillales</taxon>
        <taxon>Bacillaceae</taxon>
        <taxon>Neobacillus</taxon>
    </lineage>
</organism>
<dbReference type="EMBL" id="JAGYPE010000005">
    <property type="protein sequence ID" value="MBS4184980.1"/>
    <property type="molecule type" value="Genomic_DNA"/>
</dbReference>
<proteinExistence type="predicted"/>
<sequence length="228" mass="26587">MINEIIELRRQGLSFRKIAVVLNTTVGKVQYSWNKWMESENQDNSESLHVQKNLNQEKSSVTSTPQTFVPLKGELKAKLVTPQKMFLYWDFSETPKKIVRLYFNQPFEELVTVLRVYDVKDIIFNGKNAHHYYEITVPYQNGYWFVKGLTGNRSFIAELGVLLPGTGFFPLYRSNCIQTPAAEIPSGNELHQDLLQFKRYEDSPPKWRSHVSTYSYYEKSTNLENKNA</sequence>
<gene>
    <name evidence="2" type="ORF">KHB02_013880</name>
    <name evidence="1" type="ORF">KHB02_26730</name>
</gene>
<dbReference type="AlphaFoldDB" id="A0A942T2A3"/>
<reference evidence="1" key="1">
    <citation type="submission" date="2021-05" db="EMBL/GenBank/DDBJ databases">
        <title>Novel Bacillus species.</title>
        <authorList>
            <person name="Liu G."/>
        </authorList>
    </citation>
    <scope>NUCLEOTIDE SEQUENCE</scope>
    <source>
        <strain evidence="1 3">FJAT-50051</strain>
    </source>
</reference>
<dbReference type="Pfam" id="PF16258">
    <property type="entry name" value="DUF4912"/>
    <property type="match status" value="1"/>
</dbReference>
<comment type="caution">
    <text evidence="1">The sequence shown here is derived from an EMBL/GenBank/DDBJ whole genome shotgun (WGS) entry which is preliminary data.</text>
</comment>
<dbReference type="Proteomes" id="UP000677265">
    <property type="component" value="Unassembled WGS sequence"/>
</dbReference>
<accession>A0A942T2A3</accession>
<dbReference type="EMBL" id="JAGYPE020000023">
    <property type="protein sequence ID" value="MCH6266615.1"/>
    <property type="molecule type" value="Genomic_DNA"/>
</dbReference>
<evidence type="ECO:0000313" key="1">
    <source>
        <dbReference type="EMBL" id="MBS4184980.1"/>
    </source>
</evidence>
<dbReference type="RefSeq" id="WP_213144846.1">
    <property type="nucleotide sequence ID" value="NZ_JAGYPE020000023.1"/>
</dbReference>
<evidence type="ECO:0000313" key="2">
    <source>
        <dbReference type="EMBL" id="MCH6266615.1"/>
    </source>
</evidence>
<evidence type="ECO:0000313" key="3">
    <source>
        <dbReference type="Proteomes" id="UP000677265"/>
    </source>
</evidence>